<organism evidence="2 3">
    <name type="scientific">Lichenicoccus roseus</name>
    <dbReference type="NCBI Taxonomy" id="2683649"/>
    <lineage>
        <taxon>Bacteria</taxon>
        <taxon>Pseudomonadati</taxon>
        <taxon>Pseudomonadota</taxon>
        <taxon>Alphaproteobacteria</taxon>
        <taxon>Acetobacterales</taxon>
        <taxon>Acetobacteraceae</taxon>
        <taxon>Lichenicoccus</taxon>
    </lineage>
</organism>
<feature type="transmembrane region" description="Helical" evidence="1">
    <location>
        <begin position="29"/>
        <end position="45"/>
    </location>
</feature>
<keyword evidence="3" id="KW-1185">Reference proteome</keyword>
<keyword evidence="1" id="KW-0812">Transmembrane</keyword>
<dbReference type="RefSeq" id="WP_138328037.1">
    <property type="nucleotide sequence ID" value="NZ_VCDI01000013.1"/>
</dbReference>
<protein>
    <submittedName>
        <fullName evidence="2">Uncharacterized protein</fullName>
    </submittedName>
</protein>
<keyword evidence="1" id="KW-1133">Transmembrane helix</keyword>
<feature type="transmembrane region" description="Helical" evidence="1">
    <location>
        <begin position="125"/>
        <end position="146"/>
    </location>
</feature>
<reference evidence="2 3" key="1">
    <citation type="submission" date="2019-05" db="EMBL/GenBank/DDBJ databases">
        <authorList>
            <person name="Pankratov T."/>
            <person name="Grouzdev D."/>
        </authorList>
    </citation>
    <scope>NUCLEOTIDE SEQUENCE [LARGE SCALE GENOMIC DNA]</scope>
    <source>
        <strain evidence="2 3">KEBCLARHB70R</strain>
    </source>
</reference>
<accession>A0A5R9J5H0</accession>
<feature type="transmembrane region" description="Helical" evidence="1">
    <location>
        <begin position="52"/>
        <end position="69"/>
    </location>
</feature>
<dbReference type="EMBL" id="VCDI01000013">
    <property type="protein sequence ID" value="TLU70596.1"/>
    <property type="molecule type" value="Genomic_DNA"/>
</dbReference>
<feature type="transmembrane region" description="Helical" evidence="1">
    <location>
        <begin position="196"/>
        <end position="217"/>
    </location>
</feature>
<feature type="transmembrane region" description="Helical" evidence="1">
    <location>
        <begin position="89"/>
        <end position="105"/>
    </location>
</feature>
<dbReference type="OrthoDB" id="7402611at2"/>
<evidence type="ECO:0000313" key="2">
    <source>
        <dbReference type="EMBL" id="TLU70596.1"/>
    </source>
</evidence>
<name>A0A5R9J5H0_9PROT</name>
<keyword evidence="1" id="KW-0472">Membrane</keyword>
<proteinExistence type="predicted"/>
<dbReference type="AlphaFoldDB" id="A0A5R9J5H0"/>
<feature type="transmembrane region" description="Helical" evidence="1">
    <location>
        <begin position="166"/>
        <end position="184"/>
    </location>
</feature>
<comment type="caution">
    <text evidence="2">The sequence shown here is derived from an EMBL/GenBank/DDBJ whole genome shotgun (WGS) entry which is preliminary data.</text>
</comment>
<gene>
    <name evidence="2" type="ORF">FE263_21155</name>
</gene>
<evidence type="ECO:0000256" key="1">
    <source>
        <dbReference type="SAM" id="Phobius"/>
    </source>
</evidence>
<evidence type="ECO:0000313" key="3">
    <source>
        <dbReference type="Proteomes" id="UP000305654"/>
    </source>
</evidence>
<sequence length="218" mass="23778">MQGGLLSLLVLATLHHVAPLDRTATAMPLSRLISIVPGAFLLLWGRMRIPSLTALLGMIAEATLATSLHEVHQAPAIAPRQLAGMLHRLLFDLRLFVLLCLALAAERDRRRWPSYPSQFETVWNLAILLILYFLSIALSCGVLWLMAGPFAVAGMHGFTDLLPKPWTWPLVSCLAFAVALSFGIEGERLVVGVRRLALALFGLLLPVLGSLAVCIAMR</sequence>
<dbReference type="Proteomes" id="UP000305654">
    <property type="component" value="Unassembled WGS sequence"/>
</dbReference>